<dbReference type="Gene3D" id="2.60.120.620">
    <property type="entry name" value="q2cbj1_9rhob like domain"/>
    <property type="match status" value="1"/>
</dbReference>
<dbReference type="PANTHER" id="PTHR20883:SF49">
    <property type="entry name" value="PHYTANOYL-COA DIOXYGENASE"/>
    <property type="match status" value="1"/>
</dbReference>
<evidence type="ECO:0008006" key="3">
    <source>
        <dbReference type="Google" id="ProtNLM"/>
    </source>
</evidence>
<evidence type="ECO:0000313" key="2">
    <source>
        <dbReference type="EMBL" id="SVA39257.1"/>
    </source>
</evidence>
<dbReference type="PANTHER" id="PTHR20883">
    <property type="entry name" value="PHYTANOYL-COA DIOXYGENASE DOMAIN CONTAINING 1"/>
    <property type="match status" value="1"/>
</dbReference>
<dbReference type="EMBL" id="UINC01008731">
    <property type="protein sequence ID" value="SVA39257.1"/>
    <property type="molecule type" value="Genomic_DNA"/>
</dbReference>
<protein>
    <recommendedName>
        <fullName evidence="3">Phytanoyl-CoA dioxygenase</fullName>
    </recommendedName>
</protein>
<sequence>MNNPISTKHSRAYDSLYHVPVPDKNHADMAPAYALGSDFLVPESAINQLEQDGVVCLRNVLDHKTVSALRDETDAAVANPSEHARFVTGEEGGKIFYYEFNLWRRHPVVRSVTFDSHIVGVAAQLMRSQSITLYYTNTFVKDPGTDINVTPWHEDGSYSRFVGQNVINMNISFDYMPAETTLKFKQGSHKRSESLSIGPTFIPGIEYSEAMPDQVPMPSQSELDSRFPTLYWEVNPGDALVFYQRTIHAGPGNTLPTRRHSTAFNFAGDGVTYDARQGFIDSPDVDPDLRHGDSPAGQVFPKLK</sequence>
<organism evidence="2">
    <name type="scientific">marine metagenome</name>
    <dbReference type="NCBI Taxonomy" id="408172"/>
    <lineage>
        <taxon>unclassified sequences</taxon>
        <taxon>metagenomes</taxon>
        <taxon>ecological metagenomes</taxon>
    </lineage>
</organism>
<name>A0A381VHX5_9ZZZZ</name>
<dbReference type="Pfam" id="PF05721">
    <property type="entry name" value="PhyH"/>
    <property type="match status" value="1"/>
</dbReference>
<dbReference type="AlphaFoldDB" id="A0A381VHX5"/>
<feature type="region of interest" description="Disordered" evidence="1">
    <location>
        <begin position="282"/>
        <end position="304"/>
    </location>
</feature>
<accession>A0A381VHX5</accession>
<proteinExistence type="predicted"/>
<dbReference type="InterPro" id="IPR008775">
    <property type="entry name" value="Phytyl_CoA_dOase-like"/>
</dbReference>
<gene>
    <name evidence="2" type="ORF">METZ01_LOCUS92111</name>
</gene>
<reference evidence="2" key="1">
    <citation type="submission" date="2018-05" db="EMBL/GenBank/DDBJ databases">
        <authorList>
            <person name="Lanie J.A."/>
            <person name="Ng W.-L."/>
            <person name="Kazmierczak K.M."/>
            <person name="Andrzejewski T.M."/>
            <person name="Davidsen T.M."/>
            <person name="Wayne K.J."/>
            <person name="Tettelin H."/>
            <person name="Glass J.I."/>
            <person name="Rusch D."/>
            <person name="Podicherti R."/>
            <person name="Tsui H.-C.T."/>
            <person name="Winkler M.E."/>
        </authorList>
    </citation>
    <scope>NUCLEOTIDE SEQUENCE</scope>
</reference>
<dbReference type="SUPFAM" id="SSF51197">
    <property type="entry name" value="Clavaminate synthase-like"/>
    <property type="match status" value="1"/>
</dbReference>
<evidence type="ECO:0000256" key="1">
    <source>
        <dbReference type="SAM" id="MobiDB-lite"/>
    </source>
</evidence>